<keyword evidence="8" id="KW-0720">Serine protease</keyword>
<protein>
    <recommendedName>
        <fullName evidence="8">Prolyl endopeptidase</fullName>
        <ecNumber evidence="8">3.4.21.-</ecNumber>
    </recommendedName>
</protein>
<comment type="subcellular location">
    <subcellularLocation>
        <location evidence="2">Cytoplasm</location>
    </subcellularLocation>
</comment>
<dbReference type="SUPFAM" id="SSF82171">
    <property type="entry name" value="DPP6 N-terminal domain-like"/>
    <property type="match status" value="1"/>
</dbReference>
<accession>A0ABM3LM21</accession>
<evidence type="ECO:0000256" key="5">
    <source>
        <dbReference type="ARBA" id="ARBA00011881"/>
    </source>
</evidence>
<dbReference type="Proteomes" id="UP001652582">
    <property type="component" value="Chromosome 11"/>
</dbReference>
<comment type="similarity">
    <text evidence="3 8">Belongs to the peptidase S9A family.</text>
</comment>
<evidence type="ECO:0000259" key="9">
    <source>
        <dbReference type="Pfam" id="PF00326"/>
    </source>
</evidence>
<evidence type="ECO:0000259" key="10">
    <source>
        <dbReference type="Pfam" id="PF19283"/>
    </source>
</evidence>
<dbReference type="InterPro" id="IPR029058">
    <property type="entry name" value="AB_hydrolase_fold"/>
</dbReference>
<sequence>MGDIWRMNSHMEDVIKSYKTLTKIPSITDGRLNNNATRVTSRWAIRNLDKGKQTHYLVDYLLDDNLGVVSQSPFGVDISHEILTAVSPKETFKAVIREAKDDKDGSKKKFFLEVWSSAGLKHSIDLNALDIHGDVYADAEFGSLDWSSDETNVVYVAEKKVKKSEPFIKRKSVDDIITPASRKPEPGQEHLYRDDWGEQLAGKIETVVVVCKLPEETFTVLDFVPGGPGQVRFLPDGETIVGVTWETKTLGRLGLIYCTNRPSFVFCITFTGTFKILSGENKAVRSPRVAPNGDLFWLQREAHGPHHACHQLVRLAADDVKILLDSEDEEIDDKLVSVVVDIVEKELEISNGVFYGIYCGSLPSKCFSEDSKKLVFSTQQQNEIRSYVVDTETRKLVDITNNRKALGSTSVLCVQSDVILASFSSLTTPPQLFASKLSSMVRDGGIEWVRVSAPAEVPSSVANAKVEYMTLKSDAQAPVSSFTAIYFGPDEGKVYPLVVWPHGGPHSAFSNSYSLEAAFFNLIGFACLLINYRGSTGTGDASVFFLPSRIGSADVEDCKFATQKALDQYPIDDKRLLLYGGSHGGFLVCHLSGVYPDLYSVTVARNPVTDLASMSNTSDIADWCAVEAGWPFSEEGPLNEDKLLTLRRVSPIVHAQNVLIPTALMLGSKDKRVPYYQGLEYARRLKANGVKVIVYMYEDNHSLSSVPVEMDNLLNAADWLITHIKP</sequence>
<comment type="similarity">
    <text evidence="4">Belongs to the peptidase S9C family.</text>
</comment>
<organism evidence="11 12">
    <name type="scientific">Bicyclus anynana</name>
    <name type="common">Squinting bush brown butterfly</name>
    <dbReference type="NCBI Taxonomy" id="110368"/>
    <lineage>
        <taxon>Eukaryota</taxon>
        <taxon>Metazoa</taxon>
        <taxon>Ecdysozoa</taxon>
        <taxon>Arthropoda</taxon>
        <taxon>Hexapoda</taxon>
        <taxon>Insecta</taxon>
        <taxon>Pterygota</taxon>
        <taxon>Neoptera</taxon>
        <taxon>Endopterygota</taxon>
        <taxon>Lepidoptera</taxon>
        <taxon>Glossata</taxon>
        <taxon>Ditrysia</taxon>
        <taxon>Papilionoidea</taxon>
        <taxon>Nymphalidae</taxon>
        <taxon>Satyrinae</taxon>
        <taxon>Satyrini</taxon>
        <taxon>Mycalesina</taxon>
        <taxon>Bicyclus</taxon>
    </lineage>
</organism>
<dbReference type="GeneID" id="112048077"/>
<evidence type="ECO:0000256" key="2">
    <source>
        <dbReference type="ARBA" id="ARBA00004496"/>
    </source>
</evidence>
<dbReference type="RefSeq" id="XP_052740121.1">
    <property type="nucleotide sequence ID" value="XM_052884161.1"/>
</dbReference>
<evidence type="ECO:0000256" key="3">
    <source>
        <dbReference type="ARBA" id="ARBA00005228"/>
    </source>
</evidence>
<evidence type="ECO:0000256" key="4">
    <source>
        <dbReference type="ARBA" id="ARBA00010040"/>
    </source>
</evidence>
<dbReference type="InterPro" id="IPR045550">
    <property type="entry name" value="AARE_N"/>
</dbReference>
<keyword evidence="8" id="KW-0645">Protease</keyword>
<dbReference type="Gene3D" id="3.40.50.1820">
    <property type="entry name" value="alpha/beta hydrolase"/>
    <property type="match status" value="1"/>
</dbReference>
<dbReference type="PRINTS" id="PR00862">
    <property type="entry name" value="PROLIGOPTASE"/>
</dbReference>
<keyword evidence="7 8" id="KW-0378">Hydrolase</keyword>
<dbReference type="Pfam" id="PF00326">
    <property type="entry name" value="Peptidase_S9"/>
    <property type="match status" value="1"/>
</dbReference>
<dbReference type="EC" id="3.4.21.-" evidence="8"/>
<proteinExistence type="inferred from homology"/>
<evidence type="ECO:0000313" key="12">
    <source>
        <dbReference type="RefSeq" id="XP_052740121.1"/>
    </source>
</evidence>
<feature type="domain" description="Acylamino-acid-releasing enzyme N-terminal" evidence="10">
    <location>
        <begin position="22"/>
        <end position="456"/>
    </location>
</feature>
<comment type="catalytic activity">
    <reaction evidence="1">
        <text>Cleavage of an N-acetyl or N-formyl amino acid from the N-terminus of a polypeptide.</text>
        <dbReference type="EC" id="3.4.19.1"/>
    </reaction>
</comment>
<dbReference type="Pfam" id="PF19283">
    <property type="entry name" value="APEH_N"/>
    <property type="match status" value="1"/>
</dbReference>
<evidence type="ECO:0000256" key="7">
    <source>
        <dbReference type="ARBA" id="ARBA00022801"/>
    </source>
</evidence>
<keyword evidence="11" id="KW-1185">Reference proteome</keyword>
<evidence type="ECO:0000313" key="11">
    <source>
        <dbReference type="Proteomes" id="UP001652582"/>
    </source>
</evidence>
<keyword evidence="6" id="KW-0963">Cytoplasm</keyword>
<dbReference type="InterPro" id="IPR001375">
    <property type="entry name" value="Peptidase_S9_cat"/>
</dbReference>
<evidence type="ECO:0000256" key="8">
    <source>
        <dbReference type="RuleBase" id="RU368024"/>
    </source>
</evidence>
<comment type="subunit">
    <text evidence="5">Homotetramer.</text>
</comment>
<evidence type="ECO:0000256" key="6">
    <source>
        <dbReference type="ARBA" id="ARBA00022490"/>
    </source>
</evidence>
<gene>
    <name evidence="12" type="primary">LOC112048077</name>
</gene>
<dbReference type="PANTHER" id="PTHR42776">
    <property type="entry name" value="SERINE PEPTIDASE S9 FAMILY MEMBER"/>
    <property type="match status" value="1"/>
</dbReference>
<dbReference type="PANTHER" id="PTHR42776:SF4">
    <property type="entry name" value="ACYLAMINO-ACID-RELEASING ENZYME"/>
    <property type="match status" value="1"/>
</dbReference>
<dbReference type="InterPro" id="IPR002470">
    <property type="entry name" value="Peptidase_S9A"/>
</dbReference>
<dbReference type="SUPFAM" id="SSF53474">
    <property type="entry name" value="alpha/beta-Hydrolases"/>
    <property type="match status" value="1"/>
</dbReference>
<reference evidence="12" key="1">
    <citation type="submission" date="2025-08" db="UniProtKB">
        <authorList>
            <consortium name="RefSeq"/>
        </authorList>
    </citation>
    <scope>IDENTIFICATION</scope>
</reference>
<name>A0ABM3LM21_BICAN</name>
<feature type="domain" description="Peptidase S9 prolyl oligopeptidase catalytic" evidence="9">
    <location>
        <begin position="512"/>
        <end position="725"/>
    </location>
</feature>
<evidence type="ECO:0000256" key="1">
    <source>
        <dbReference type="ARBA" id="ARBA00000721"/>
    </source>
</evidence>